<dbReference type="PROSITE" id="PS50071">
    <property type="entry name" value="HOMEOBOX_2"/>
    <property type="match status" value="1"/>
</dbReference>
<dbReference type="PANTHER" id="PTHR11850">
    <property type="entry name" value="HOMEOBOX PROTEIN TRANSCRIPTION FACTORS"/>
    <property type="match status" value="1"/>
</dbReference>
<dbReference type="GO" id="GO:0005634">
    <property type="term" value="C:nucleus"/>
    <property type="evidence" value="ECO:0007669"/>
    <property type="project" value="UniProtKB-SubCell"/>
</dbReference>
<keyword evidence="4 8" id="KW-0238">DNA-binding</keyword>
<comment type="subcellular location">
    <subcellularLocation>
        <location evidence="1 8">Nucleus</location>
    </subcellularLocation>
</comment>
<evidence type="ECO:0000256" key="2">
    <source>
        <dbReference type="ARBA" id="ARBA00006454"/>
    </source>
</evidence>
<evidence type="ECO:0000256" key="3">
    <source>
        <dbReference type="ARBA" id="ARBA00023015"/>
    </source>
</evidence>
<dbReference type="InterPro" id="IPR001356">
    <property type="entry name" value="HD"/>
</dbReference>
<feature type="compositionally biased region" description="Polar residues" evidence="9">
    <location>
        <begin position="295"/>
        <end position="306"/>
    </location>
</feature>
<feature type="region of interest" description="Disordered" evidence="9">
    <location>
        <begin position="128"/>
        <end position="155"/>
    </location>
</feature>
<dbReference type="Pfam" id="PF05920">
    <property type="entry name" value="Homeobox_KN"/>
    <property type="match status" value="1"/>
</dbReference>
<evidence type="ECO:0000256" key="5">
    <source>
        <dbReference type="ARBA" id="ARBA00023155"/>
    </source>
</evidence>
<keyword evidence="7 8" id="KW-0539">Nucleus</keyword>
<dbReference type="SMART" id="SM00574">
    <property type="entry name" value="POX"/>
    <property type="match status" value="1"/>
</dbReference>
<dbReference type="SMART" id="SM00389">
    <property type="entry name" value="HOX"/>
    <property type="match status" value="1"/>
</dbReference>
<sequence>MARELCEDKSRNMVSSAGFCYTEVSPSNPNNNIQSQFTSHQIQGFVSNPEMFNLTTGMEMIGFSKNLQQQQGSDTSNTAMWKEFFAKPATENDHHRHHHQAGPSSSKTINESTTSSDFYQRDDHQFSTKQPDFATTGISETTSSENLIVGPHVDESGPWGQENRFLVDDSSLRCVFPCEGNERPSQGLSLSLSSSNPSSIGLQSFELRHSTNQPQDGGLFFAKSSANIQQIQDGFLGKTSNFHQQGHSFQLRDSKYLAPAQELLNEFCSLGIKHTDINPPKQKSNKAKQWEDDNGGTSSSRKQSLHSLEFMELQKRKTKLLSMLEEVERRYKHYCDQMKAVVSSFEAVAGIGAATVYSALASKAMSRHFKCLKEGIVSQIQATRKAMGEKDPVAPGTTKGETPRLRILDQTLRQQRAFQQMSMMESHPWRPQRGLPERSVSVLRAWLFEHFLHPYPSDVDKHILARQTGLSRSQVSNWFINARVRLWKPMVEEMYLEETKEHDSTNMAISSDGFTMDHLGDNSRPIRNQAPTTRPEDQKPTPDQLVRIDSECLSSIITNPDKNDSARSSKTLQNHPHMHPQQTFGRVTDSFGAMELDFATYNHHSAGAVPYGNDNANHNFNGGGVSLTLGLQQHGGSGVSLAFSPASQSSLFYPRDHIDECQPVQYSLLDGEGQNLPYRNLMGAQLLHDLAG</sequence>
<dbReference type="AlphaFoldDB" id="A0A8K0HAF8"/>
<protein>
    <recommendedName>
        <fullName evidence="10">Homeobox domain-containing protein</fullName>
    </recommendedName>
</protein>
<dbReference type="Proteomes" id="UP000796880">
    <property type="component" value="Unassembled WGS sequence"/>
</dbReference>
<feature type="compositionally biased region" description="Polar residues" evidence="9">
    <location>
        <begin position="568"/>
        <end position="582"/>
    </location>
</feature>
<dbReference type="InterPro" id="IPR009057">
    <property type="entry name" value="Homeodomain-like_sf"/>
</dbReference>
<dbReference type="InterPro" id="IPR050224">
    <property type="entry name" value="TALE_homeobox"/>
</dbReference>
<dbReference type="FunFam" id="1.10.10.60:FF:000083">
    <property type="entry name" value="BEL1-like homeodomain protein 4"/>
    <property type="match status" value="1"/>
</dbReference>
<dbReference type="SUPFAM" id="SSF46689">
    <property type="entry name" value="Homeodomain-like"/>
    <property type="match status" value="1"/>
</dbReference>
<feature type="compositionally biased region" description="Basic and acidic residues" evidence="9">
    <location>
        <begin position="534"/>
        <end position="544"/>
    </location>
</feature>
<proteinExistence type="inferred from homology"/>
<keyword evidence="3" id="KW-0805">Transcription regulation</keyword>
<gene>
    <name evidence="11" type="ORF">FNV43_RR09312</name>
</gene>
<evidence type="ECO:0000256" key="6">
    <source>
        <dbReference type="ARBA" id="ARBA00023163"/>
    </source>
</evidence>
<evidence type="ECO:0000313" key="11">
    <source>
        <dbReference type="EMBL" id="KAF3448599.1"/>
    </source>
</evidence>
<evidence type="ECO:0000256" key="9">
    <source>
        <dbReference type="SAM" id="MobiDB-lite"/>
    </source>
</evidence>
<organism evidence="11 12">
    <name type="scientific">Rhamnella rubrinervis</name>
    <dbReference type="NCBI Taxonomy" id="2594499"/>
    <lineage>
        <taxon>Eukaryota</taxon>
        <taxon>Viridiplantae</taxon>
        <taxon>Streptophyta</taxon>
        <taxon>Embryophyta</taxon>
        <taxon>Tracheophyta</taxon>
        <taxon>Spermatophyta</taxon>
        <taxon>Magnoliopsida</taxon>
        <taxon>eudicotyledons</taxon>
        <taxon>Gunneridae</taxon>
        <taxon>Pentapetalae</taxon>
        <taxon>rosids</taxon>
        <taxon>fabids</taxon>
        <taxon>Rosales</taxon>
        <taxon>Rhamnaceae</taxon>
        <taxon>rhamnoid group</taxon>
        <taxon>Rhamneae</taxon>
        <taxon>Rhamnella</taxon>
    </lineage>
</organism>
<dbReference type="Pfam" id="PF07526">
    <property type="entry name" value="POX"/>
    <property type="match status" value="1"/>
</dbReference>
<dbReference type="GO" id="GO:0003677">
    <property type="term" value="F:DNA binding"/>
    <property type="evidence" value="ECO:0007669"/>
    <property type="project" value="UniProtKB-UniRule"/>
</dbReference>
<feature type="region of interest" description="Disordered" evidence="9">
    <location>
        <begin position="556"/>
        <end position="582"/>
    </location>
</feature>
<dbReference type="GO" id="GO:0006355">
    <property type="term" value="P:regulation of DNA-templated transcription"/>
    <property type="evidence" value="ECO:0007669"/>
    <property type="project" value="InterPro"/>
</dbReference>
<accession>A0A8K0HAF8</accession>
<keyword evidence="12" id="KW-1185">Reference proteome</keyword>
<feature type="DNA-binding region" description="Homeobox" evidence="8">
    <location>
        <begin position="428"/>
        <end position="490"/>
    </location>
</feature>
<feature type="region of interest" description="Disordered" evidence="9">
    <location>
        <begin position="278"/>
        <end position="306"/>
    </location>
</feature>
<dbReference type="CDD" id="cd00086">
    <property type="entry name" value="homeodomain"/>
    <property type="match status" value="1"/>
</dbReference>
<dbReference type="Gene3D" id="1.10.10.60">
    <property type="entry name" value="Homeodomain-like"/>
    <property type="match status" value="1"/>
</dbReference>
<evidence type="ECO:0000259" key="10">
    <source>
        <dbReference type="PROSITE" id="PS50071"/>
    </source>
</evidence>
<feature type="region of interest" description="Disordered" evidence="9">
    <location>
        <begin position="517"/>
        <end position="544"/>
    </location>
</feature>
<feature type="region of interest" description="Disordered" evidence="9">
    <location>
        <begin position="89"/>
        <end position="112"/>
    </location>
</feature>
<evidence type="ECO:0000313" key="12">
    <source>
        <dbReference type="Proteomes" id="UP000796880"/>
    </source>
</evidence>
<feature type="compositionally biased region" description="Polar residues" evidence="9">
    <location>
        <begin position="136"/>
        <end position="146"/>
    </location>
</feature>
<evidence type="ECO:0000256" key="4">
    <source>
        <dbReference type="ARBA" id="ARBA00023125"/>
    </source>
</evidence>
<comment type="similarity">
    <text evidence="2">Belongs to the TALE/BELL homeobox family.</text>
</comment>
<dbReference type="EMBL" id="VOIH02000004">
    <property type="protein sequence ID" value="KAF3448599.1"/>
    <property type="molecule type" value="Genomic_DNA"/>
</dbReference>
<comment type="caution">
    <text evidence="11">The sequence shown here is derived from an EMBL/GenBank/DDBJ whole genome shotgun (WGS) entry which is preliminary data.</text>
</comment>
<feature type="compositionally biased region" description="Polar residues" evidence="9">
    <location>
        <begin position="102"/>
        <end position="112"/>
    </location>
</feature>
<dbReference type="InterPro" id="IPR006563">
    <property type="entry name" value="POX_dom"/>
</dbReference>
<keyword evidence="6" id="KW-0804">Transcription</keyword>
<dbReference type="OrthoDB" id="10056939at2759"/>
<keyword evidence="5 8" id="KW-0371">Homeobox</keyword>
<reference evidence="11" key="1">
    <citation type="submission" date="2020-03" db="EMBL/GenBank/DDBJ databases">
        <title>A high-quality chromosome-level genome assembly of a woody plant with both climbing and erect habits, Rhamnella rubrinervis.</title>
        <authorList>
            <person name="Lu Z."/>
            <person name="Yang Y."/>
            <person name="Zhu X."/>
            <person name="Sun Y."/>
        </authorList>
    </citation>
    <scope>NUCLEOTIDE SEQUENCE</scope>
    <source>
        <strain evidence="11">BYM</strain>
        <tissue evidence="11">Leaf</tissue>
    </source>
</reference>
<name>A0A8K0HAF8_9ROSA</name>
<dbReference type="InterPro" id="IPR008422">
    <property type="entry name" value="KN_HD"/>
</dbReference>
<feature type="domain" description="Homeobox" evidence="10">
    <location>
        <begin position="426"/>
        <end position="489"/>
    </location>
</feature>
<evidence type="ECO:0000256" key="7">
    <source>
        <dbReference type="ARBA" id="ARBA00023242"/>
    </source>
</evidence>
<evidence type="ECO:0000256" key="1">
    <source>
        <dbReference type="ARBA" id="ARBA00004123"/>
    </source>
</evidence>
<evidence type="ECO:0000256" key="8">
    <source>
        <dbReference type="PROSITE-ProRule" id="PRU00108"/>
    </source>
</evidence>